<dbReference type="EMBL" id="CAMXCT020001773">
    <property type="protein sequence ID" value="CAL1146271.1"/>
    <property type="molecule type" value="Genomic_DNA"/>
</dbReference>
<reference evidence="4" key="2">
    <citation type="submission" date="2024-04" db="EMBL/GenBank/DDBJ databases">
        <authorList>
            <person name="Chen Y."/>
            <person name="Shah S."/>
            <person name="Dougan E. K."/>
            <person name="Thang M."/>
            <person name="Chan C."/>
        </authorList>
    </citation>
    <scope>NUCLEOTIDE SEQUENCE [LARGE SCALE GENOMIC DNA]</scope>
</reference>
<feature type="domain" description="WW" evidence="2">
    <location>
        <begin position="139"/>
        <end position="172"/>
    </location>
</feature>
<evidence type="ECO:0000313" key="4">
    <source>
        <dbReference type="EMBL" id="CAL1146271.1"/>
    </source>
</evidence>
<dbReference type="EMBL" id="CAMXCT010001773">
    <property type="protein sequence ID" value="CAI3992896.1"/>
    <property type="molecule type" value="Genomic_DNA"/>
</dbReference>
<reference evidence="3" key="1">
    <citation type="submission" date="2022-10" db="EMBL/GenBank/DDBJ databases">
        <authorList>
            <person name="Chen Y."/>
            <person name="Dougan E. K."/>
            <person name="Chan C."/>
            <person name="Rhodes N."/>
            <person name="Thang M."/>
        </authorList>
    </citation>
    <scope>NUCLEOTIDE SEQUENCE</scope>
</reference>
<organism evidence="3">
    <name type="scientific">Cladocopium goreaui</name>
    <dbReference type="NCBI Taxonomy" id="2562237"/>
    <lineage>
        <taxon>Eukaryota</taxon>
        <taxon>Sar</taxon>
        <taxon>Alveolata</taxon>
        <taxon>Dinophyceae</taxon>
        <taxon>Suessiales</taxon>
        <taxon>Symbiodiniaceae</taxon>
        <taxon>Cladocopium</taxon>
    </lineage>
</organism>
<evidence type="ECO:0000313" key="5">
    <source>
        <dbReference type="EMBL" id="CAL4780208.1"/>
    </source>
</evidence>
<dbReference type="PROSITE" id="PS50020">
    <property type="entry name" value="WW_DOMAIN_2"/>
    <property type="match status" value="2"/>
</dbReference>
<feature type="compositionally biased region" description="Low complexity" evidence="1">
    <location>
        <begin position="258"/>
        <end position="285"/>
    </location>
</feature>
<dbReference type="Proteomes" id="UP001152797">
    <property type="component" value="Unassembled WGS sequence"/>
</dbReference>
<evidence type="ECO:0000256" key="1">
    <source>
        <dbReference type="SAM" id="MobiDB-lite"/>
    </source>
</evidence>
<feature type="region of interest" description="Disordered" evidence="1">
    <location>
        <begin position="230"/>
        <end position="299"/>
    </location>
</feature>
<dbReference type="PROSITE" id="PS01159">
    <property type="entry name" value="WW_DOMAIN_1"/>
    <property type="match status" value="1"/>
</dbReference>
<dbReference type="GO" id="GO:0016874">
    <property type="term" value="F:ligase activity"/>
    <property type="evidence" value="ECO:0007669"/>
    <property type="project" value="UniProtKB-KW"/>
</dbReference>
<feature type="domain" description="WW" evidence="2">
    <location>
        <begin position="69"/>
        <end position="102"/>
    </location>
</feature>
<feature type="region of interest" description="Disordered" evidence="1">
    <location>
        <begin position="315"/>
        <end position="336"/>
    </location>
</feature>
<keyword evidence="6" id="KW-1185">Reference proteome</keyword>
<dbReference type="Pfam" id="PF00397">
    <property type="entry name" value="WW"/>
    <property type="match status" value="1"/>
</dbReference>
<dbReference type="SMART" id="SM00456">
    <property type="entry name" value="WW"/>
    <property type="match status" value="2"/>
</dbReference>
<dbReference type="SUPFAM" id="SSF51045">
    <property type="entry name" value="WW domain"/>
    <property type="match status" value="2"/>
</dbReference>
<sequence length="377" mass="42362">MATPAKPPEGDAEKMAGPWSRISAETIQVDEQLKTWTLEERSQYLENQGIVTAKQEQLSRFLSELLVECALPAPWQFCRDENKIVFFWNQNTNETSWVHPLDLTLREVAAVFLTCLQLPPVLRNQSLNALQESWEASIAELLLGWEQAEDEEGQKYFQNESKGESMWEHPSQVFLPIQNMKEYALNRIRDLAYLEQIGAVPSKGGSKEVYQALKTSKLKLAEHISMLSPTSKTKLAASPDTEESEIVVEQIDSKDSPDAAAPTSDTAAASPPTTGASTNTTMASTGELKKPASRERNGAQARSVLRIAGDILQARSTAPLQSRRPSLHRNNRMQQQRLLRSASESQLKFNWSAQPVDLKQSLTMEEKIWWWPCAPKR</sequence>
<proteinExistence type="predicted"/>
<accession>A0A9P1CK62</accession>
<dbReference type="AlphaFoldDB" id="A0A9P1CK62"/>
<evidence type="ECO:0000313" key="3">
    <source>
        <dbReference type="EMBL" id="CAI3992896.1"/>
    </source>
</evidence>
<evidence type="ECO:0000313" key="6">
    <source>
        <dbReference type="Proteomes" id="UP001152797"/>
    </source>
</evidence>
<keyword evidence="5" id="KW-0436">Ligase</keyword>
<name>A0A9P1CK62_9DINO</name>
<feature type="compositionally biased region" description="Polar residues" evidence="1">
    <location>
        <begin position="315"/>
        <end position="324"/>
    </location>
</feature>
<dbReference type="Gene3D" id="2.20.70.10">
    <property type="match status" value="2"/>
</dbReference>
<dbReference type="InterPro" id="IPR001202">
    <property type="entry name" value="WW_dom"/>
</dbReference>
<comment type="caution">
    <text evidence="3">The sequence shown here is derived from an EMBL/GenBank/DDBJ whole genome shotgun (WGS) entry which is preliminary data.</text>
</comment>
<dbReference type="OrthoDB" id="42736at2759"/>
<dbReference type="EMBL" id="CAMXCT030001773">
    <property type="protein sequence ID" value="CAL4780208.1"/>
    <property type="molecule type" value="Genomic_DNA"/>
</dbReference>
<gene>
    <name evidence="3" type="ORF">C1SCF055_LOCUS19689</name>
</gene>
<protein>
    <submittedName>
        <fullName evidence="5">Phenylalanine--tRNA ligase</fullName>
    </submittedName>
</protein>
<feature type="compositionally biased region" description="Basic and acidic residues" evidence="1">
    <location>
        <begin position="287"/>
        <end position="297"/>
    </location>
</feature>
<dbReference type="CDD" id="cd00201">
    <property type="entry name" value="WW"/>
    <property type="match status" value="2"/>
</dbReference>
<evidence type="ECO:0000259" key="2">
    <source>
        <dbReference type="PROSITE" id="PS50020"/>
    </source>
</evidence>
<dbReference type="InterPro" id="IPR036020">
    <property type="entry name" value="WW_dom_sf"/>
</dbReference>